<reference evidence="3" key="5">
    <citation type="submission" date="2015-06" db="UniProtKB">
        <authorList>
            <consortium name="EnsemblFungi"/>
        </authorList>
    </citation>
    <scope>IDENTIFICATION</scope>
    <source>
        <strain evidence="3">ATCC 64411</strain>
    </source>
</reference>
<evidence type="ECO:0000256" key="1">
    <source>
        <dbReference type="SAM" id="MobiDB-lite"/>
    </source>
</evidence>
<name>A0A0C4EB40_MAGP6</name>
<feature type="compositionally biased region" description="Low complexity" evidence="1">
    <location>
        <begin position="145"/>
        <end position="155"/>
    </location>
</feature>
<evidence type="ECO:0000313" key="3">
    <source>
        <dbReference type="EnsemblFungi" id="MAPG_09885T0"/>
    </source>
</evidence>
<dbReference type="EMBL" id="ADBL01002536">
    <property type="status" value="NOT_ANNOTATED_CDS"/>
    <property type="molecule type" value="Genomic_DNA"/>
</dbReference>
<accession>A0A0C4EB40</accession>
<proteinExistence type="predicted"/>
<gene>
    <name evidence="2" type="ORF">MAPG_09885</name>
</gene>
<dbReference type="VEuPathDB" id="FungiDB:MAPG_09885"/>
<feature type="region of interest" description="Disordered" evidence="1">
    <location>
        <begin position="134"/>
        <end position="171"/>
    </location>
</feature>
<dbReference type="EnsemblFungi" id="MAPG_09885T0">
    <property type="protein sequence ID" value="MAPG_09885T0"/>
    <property type="gene ID" value="MAPG_09885"/>
</dbReference>
<dbReference type="Proteomes" id="UP000011715">
    <property type="component" value="Unassembled WGS sequence"/>
</dbReference>
<organism evidence="3 4">
    <name type="scientific">Magnaporthiopsis poae (strain ATCC 64411 / 73-15)</name>
    <name type="common">Kentucky bluegrass fungus</name>
    <name type="synonym">Magnaporthe poae</name>
    <dbReference type="NCBI Taxonomy" id="644358"/>
    <lineage>
        <taxon>Eukaryota</taxon>
        <taxon>Fungi</taxon>
        <taxon>Dikarya</taxon>
        <taxon>Ascomycota</taxon>
        <taxon>Pezizomycotina</taxon>
        <taxon>Sordariomycetes</taxon>
        <taxon>Sordariomycetidae</taxon>
        <taxon>Magnaporthales</taxon>
        <taxon>Magnaporthaceae</taxon>
        <taxon>Magnaporthiopsis</taxon>
    </lineage>
</organism>
<dbReference type="STRING" id="644358.A0A0C4EB40"/>
<sequence>MLHRAWFLSPVARHDYLLGAAIVYVAVQNGHYSDDGGGERGERDKKDRPSPPPLPTKKTLIGALLESHRLWVLTIKEQPDARPAAEMLRVMVQKVCPETAAAAGSHPVAVAGEQTSLDKVQTEAADVPWSTSTIWHQKAPPPQQPRQLNQQQDHQWPTSMRAALGDGSGRPWQQQYAVETDIMEPTRPLSSLSLADNNNSNSSSSGGAVFSGTGTDSGSPAMAGTPGPQQVPVNTRGLVPSPAVPMAVDGEARSGMGTPWMVPMNTEALDWTLMDDVIRANSENTTEWVLGADQQQPQPPLVEMELGFDPQFWVR</sequence>
<reference evidence="3" key="4">
    <citation type="journal article" date="2015" name="G3 (Bethesda)">
        <title>Genome sequences of three phytopathogenic species of the Magnaporthaceae family of fungi.</title>
        <authorList>
            <person name="Okagaki L.H."/>
            <person name="Nunes C.C."/>
            <person name="Sailsbery J."/>
            <person name="Clay B."/>
            <person name="Brown D."/>
            <person name="John T."/>
            <person name="Oh Y."/>
            <person name="Young N."/>
            <person name="Fitzgerald M."/>
            <person name="Haas B.J."/>
            <person name="Zeng Q."/>
            <person name="Young S."/>
            <person name="Adiconis X."/>
            <person name="Fan L."/>
            <person name="Levin J.Z."/>
            <person name="Mitchell T.K."/>
            <person name="Okubara P.A."/>
            <person name="Farman M.L."/>
            <person name="Kohn L.M."/>
            <person name="Birren B."/>
            <person name="Ma L.-J."/>
            <person name="Dean R.A."/>
        </authorList>
    </citation>
    <scope>NUCLEOTIDE SEQUENCE</scope>
    <source>
        <strain evidence="3">ATCC 64411 / 73-15</strain>
    </source>
</reference>
<feature type="compositionally biased region" description="Basic and acidic residues" evidence="1">
    <location>
        <begin position="33"/>
        <end position="49"/>
    </location>
</feature>
<dbReference type="eggNOG" id="ENOG502RUE7">
    <property type="taxonomic scope" value="Eukaryota"/>
</dbReference>
<reference evidence="2" key="3">
    <citation type="submission" date="2011-03" db="EMBL/GenBank/DDBJ databases">
        <title>Annotation of Magnaporthe poae ATCC 64411.</title>
        <authorList>
            <person name="Ma L.-J."/>
            <person name="Dead R."/>
            <person name="Young S.K."/>
            <person name="Zeng Q."/>
            <person name="Gargeya S."/>
            <person name="Fitzgerald M."/>
            <person name="Haas B."/>
            <person name="Abouelleil A."/>
            <person name="Alvarado L."/>
            <person name="Arachchi H.M."/>
            <person name="Berlin A."/>
            <person name="Brown A."/>
            <person name="Chapman S.B."/>
            <person name="Chen Z."/>
            <person name="Dunbar C."/>
            <person name="Freedman E."/>
            <person name="Gearin G."/>
            <person name="Gellesch M."/>
            <person name="Goldberg J."/>
            <person name="Griggs A."/>
            <person name="Gujja S."/>
            <person name="Heiman D."/>
            <person name="Howarth C."/>
            <person name="Larson L."/>
            <person name="Lui A."/>
            <person name="MacDonald P.J.P."/>
            <person name="Mehta T."/>
            <person name="Montmayeur A."/>
            <person name="Murphy C."/>
            <person name="Neiman D."/>
            <person name="Pearson M."/>
            <person name="Priest M."/>
            <person name="Roberts A."/>
            <person name="Saif S."/>
            <person name="Shea T."/>
            <person name="Shenoy N."/>
            <person name="Sisk P."/>
            <person name="Stolte C."/>
            <person name="Sykes S."/>
            <person name="Yandava C."/>
            <person name="Wortman J."/>
            <person name="Nusbaum C."/>
            <person name="Birren B."/>
        </authorList>
    </citation>
    <scope>NUCLEOTIDE SEQUENCE</scope>
    <source>
        <strain evidence="2">ATCC 64411</strain>
    </source>
</reference>
<dbReference type="AlphaFoldDB" id="A0A0C4EB40"/>
<feature type="region of interest" description="Disordered" evidence="1">
    <location>
        <begin position="189"/>
        <end position="237"/>
    </location>
</feature>
<dbReference type="OrthoDB" id="5431381at2759"/>
<reference evidence="2" key="1">
    <citation type="submission" date="2010-05" db="EMBL/GenBank/DDBJ databases">
        <title>The Genome Sequence of Magnaporthe poae strain ATCC 64411.</title>
        <authorList>
            <consortium name="The Broad Institute Genome Sequencing Platform"/>
            <consortium name="Broad Institute Genome Sequencing Center for Infectious Disease"/>
            <person name="Ma L.-J."/>
            <person name="Dead R."/>
            <person name="Young S."/>
            <person name="Zeng Q."/>
            <person name="Koehrsen M."/>
            <person name="Alvarado L."/>
            <person name="Berlin A."/>
            <person name="Chapman S.B."/>
            <person name="Chen Z."/>
            <person name="Freedman E."/>
            <person name="Gellesch M."/>
            <person name="Goldberg J."/>
            <person name="Griggs A."/>
            <person name="Gujja S."/>
            <person name="Heilman E.R."/>
            <person name="Heiman D."/>
            <person name="Hepburn T."/>
            <person name="Howarth C."/>
            <person name="Jen D."/>
            <person name="Larson L."/>
            <person name="Mehta T."/>
            <person name="Neiman D."/>
            <person name="Pearson M."/>
            <person name="Roberts A."/>
            <person name="Saif S."/>
            <person name="Shea T."/>
            <person name="Shenoy N."/>
            <person name="Sisk P."/>
            <person name="Stolte C."/>
            <person name="Sykes S."/>
            <person name="Walk T."/>
            <person name="White J."/>
            <person name="Yandava C."/>
            <person name="Haas B."/>
            <person name="Nusbaum C."/>
            <person name="Birren B."/>
        </authorList>
    </citation>
    <scope>NUCLEOTIDE SEQUENCE</scope>
    <source>
        <strain evidence="2">ATCC 64411</strain>
    </source>
</reference>
<keyword evidence="4" id="KW-1185">Reference proteome</keyword>
<feature type="region of interest" description="Disordered" evidence="1">
    <location>
        <begin position="33"/>
        <end position="56"/>
    </location>
</feature>
<evidence type="ECO:0000313" key="4">
    <source>
        <dbReference type="Proteomes" id="UP000011715"/>
    </source>
</evidence>
<evidence type="ECO:0000313" key="2">
    <source>
        <dbReference type="EMBL" id="KLU91364.1"/>
    </source>
</evidence>
<feature type="compositionally biased region" description="Low complexity" evidence="1">
    <location>
        <begin position="189"/>
        <end position="205"/>
    </location>
</feature>
<reference evidence="4" key="2">
    <citation type="submission" date="2010-05" db="EMBL/GenBank/DDBJ databases">
        <title>The genome sequence of Magnaporthe poae strain ATCC 64411.</title>
        <authorList>
            <person name="Ma L.-J."/>
            <person name="Dead R."/>
            <person name="Young S."/>
            <person name="Zeng Q."/>
            <person name="Koehrsen M."/>
            <person name="Alvarado L."/>
            <person name="Berlin A."/>
            <person name="Chapman S.B."/>
            <person name="Chen Z."/>
            <person name="Freedman E."/>
            <person name="Gellesch M."/>
            <person name="Goldberg J."/>
            <person name="Griggs A."/>
            <person name="Gujja S."/>
            <person name="Heilman E.R."/>
            <person name="Heiman D."/>
            <person name="Hepburn T."/>
            <person name="Howarth C."/>
            <person name="Jen D."/>
            <person name="Larson L."/>
            <person name="Mehta T."/>
            <person name="Neiman D."/>
            <person name="Pearson M."/>
            <person name="Roberts A."/>
            <person name="Saif S."/>
            <person name="Shea T."/>
            <person name="Shenoy N."/>
            <person name="Sisk P."/>
            <person name="Stolte C."/>
            <person name="Sykes S."/>
            <person name="Walk T."/>
            <person name="White J."/>
            <person name="Yandava C."/>
            <person name="Haas B."/>
            <person name="Nusbaum C."/>
            <person name="Birren B."/>
        </authorList>
    </citation>
    <scope>NUCLEOTIDE SEQUENCE [LARGE SCALE GENOMIC DNA]</scope>
    <source>
        <strain evidence="4">ATCC 64411 / 73-15</strain>
    </source>
</reference>
<protein>
    <submittedName>
        <fullName evidence="2 3">Uncharacterized protein</fullName>
    </submittedName>
</protein>
<dbReference type="EMBL" id="GL876977">
    <property type="protein sequence ID" value="KLU91364.1"/>
    <property type="molecule type" value="Genomic_DNA"/>
</dbReference>